<dbReference type="OrthoDB" id="2157530at2759"/>
<evidence type="ECO:0000313" key="3">
    <source>
        <dbReference type="EMBL" id="KIX99937.1"/>
    </source>
</evidence>
<feature type="region of interest" description="Disordered" evidence="1">
    <location>
        <begin position="1"/>
        <end position="26"/>
    </location>
</feature>
<dbReference type="Pfam" id="PF06985">
    <property type="entry name" value="HET"/>
    <property type="match status" value="1"/>
</dbReference>
<dbReference type="STRING" id="1442371.A0A0D2K276"/>
<dbReference type="GeneID" id="27710321"/>
<dbReference type="AlphaFoldDB" id="A0A0D2K276"/>
<dbReference type="RefSeq" id="XP_016634060.1">
    <property type="nucleotide sequence ID" value="XM_016775080.1"/>
</dbReference>
<dbReference type="InterPro" id="IPR010730">
    <property type="entry name" value="HET"/>
</dbReference>
<organism evidence="3 4">
    <name type="scientific">Fonsecaea multimorphosa CBS 102226</name>
    <dbReference type="NCBI Taxonomy" id="1442371"/>
    <lineage>
        <taxon>Eukaryota</taxon>
        <taxon>Fungi</taxon>
        <taxon>Dikarya</taxon>
        <taxon>Ascomycota</taxon>
        <taxon>Pezizomycotina</taxon>
        <taxon>Eurotiomycetes</taxon>
        <taxon>Chaetothyriomycetidae</taxon>
        <taxon>Chaetothyriales</taxon>
        <taxon>Herpotrichiellaceae</taxon>
        <taxon>Fonsecaea</taxon>
    </lineage>
</organism>
<dbReference type="EMBL" id="KN848068">
    <property type="protein sequence ID" value="KIX99937.1"/>
    <property type="molecule type" value="Genomic_DNA"/>
</dbReference>
<evidence type="ECO:0000259" key="2">
    <source>
        <dbReference type="Pfam" id="PF06985"/>
    </source>
</evidence>
<name>A0A0D2K276_9EURO</name>
<keyword evidence="4" id="KW-1185">Reference proteome</keyword>
<evidence type="ECO:0000256" key="1">
    <source>
        <dbReference type="SAM" id="MobiDB-lite"/>
    </source>
</evidence>
<dbReference type="Pfam" id="PF26639">
    <property type="entry name" value="Het-6_barrel"/>
    <property type="match status" value="1"/>
</dbReference>
<feature type="domain" description="Heterokaryon incompatibility" evidence="2">
    <location>
        <begin position="60"/>
        <end position="240"/>
    </location>
</feature>
<reference evidence="3 4" key="1">
    <citation type="submission" date="2015-01" db="EMBL/GenBank/DDBJ databases">
        <title>The Genome Sequence of Fonsecaea multimorphosa CBS 102226.</title>
        <authorList>
            <consortium name="The Broad Institute Genomics Platform"/>
            <person name="Cuomo C."/>
            <person name="de Hoog S."/>
            <person name="Gorbushina A."/>
            <person name="Stielow B."/>
            <person name="Teixiera M."/>
            <person name="Abouelleil A."/>
            <person name="Chapman S.B."/>
            <person name="Priest M."/>
            <person name="Young S.K."/>
            <person name="Wortman J."/>
            <person name="Nusbaum C."/>
            <person name="Birren B."/>
        </authorList>
    </citation>
    <scope>NUCLEOTIDE SEQUENCE [LARGE SCALE GENOMIC DNA]</scope>
    <source>
        <strain evidence="3 4">CBS 102226</strain>
    </source>
</reference>
<dbReference type="PANTHER" id="PTHR24148">
    <property type="entry name" value="ANKYRIN REPEAT DOMAIN-CONTAINING PROTEIN 39 HOMOLOG-RELATED"/>
    <property type="match status" value="1"/>
</dbReference>
<gene>
    <name evidence="3" type="ORF">Z520_04575</name>
</gene>
<feature type="compositionally biased region" description="Polar residues" evidence="1">
    <location>
        <begin position="1"/>
        <end position="14"/>
    </location>
</feature>
<dbReference type="Proteomes" id="UP000053411">
    <property type="component" value="Unassembled WGS sequence"/>
</dbReference>
<proteinExistence type="predicted"/>
<sequence length="702" mass="79435">MSSVSESPIASSNEGGPAQGSKDPAGSLSPGEFRLFYLEPASEHVTGRLRVFKLDGAPDFRALSYTCGDPYRKGHFQMDRLVVEPDESCDQEPSCTVICNDEPIKVIPNLFNALHNFTTLNICGWLWIDAICIRQNDMEERAAQIKIMGTIYSRAAEVLIWLGHETSLSSDFVYTMKNIAPIVSEARAEGTLASLAREGSLSEHLCKGILGVTDFARYLMEWSLFTYTCRWFHRLWTTQELVLTEKPRFFCDQIELDWGKLASFAFIVSEMVWTTMVWTQLHKVTDVPFEELDSVPVLGILSYADPSATLSRLIPASSQQEMESLNQRRRHFIHLHNILAMQTGKSCRDPRDRVFALLGIAEKQAEIDFATLIQPDYSKSCEQIYIELASLILRESRCLDLLGWACLSGDLSLPSWTADYRRSPREFTPIHCYFDADKGPFDSAGETFHNDQVYIDGRILRCLGANFDIIQETYPLHSAPTVTASSVSLLSFLKSHTTDINGYRPLEMLFNTLTFNDSAVTSFGVTDQRIRRPLRERSFVAFLASFLVVHSSSAHLSPLEWEARADEWIETMAIHSVPTDSEFYFDFSIIRDVYQEFTQSAFHPSATCKNVGSVAEDFFQVYRKTGSAYDLFYTKSGLVGMGRGIREGDQVFILADAHTPYILRPTENAGQYRVVTDCFILDHIHGEVWDKYDPKKEPIALV</sequence>
<dbReference type="InterPro" id="IPR052895">
    <property type="entry name" value="HetReg/Transcr_Mod"/>
</dbReference>
<dbReference type="VEuPathDB" id="FungiDB:Z520_04575"/>
<accession>A0A0D2K276</accession>
<evidence type="ECO:0000313" key="4">
    <source>
        <dbReference type="Proteomes" id="UP000053411"/>
    </source>
</evidence>
<dbReference type="PANTHER" id="PTHR24148:SF64">
    <property type="entry name" value="HETEROKARYON INCOMPATIBILITY DOMAIN-CONTAINING PROTEIN"/>
    <property type="match status" value="1"/>
</dbReference>
<protein>
    <recommendedName>
        <fullName evidence="2">Heterokaryon incompatibility domain-containing protein</fullName>
    </recommendedName>
</protein>